<evidence type="ECO:0000256" key="6">
    <source>
        <dbReference type="ARBA" id="ARBA00023002"/>
    </source>
</evidence>
<dbReference type="InterPro" id="IPR052530">
    <property type="entry name" value="NAD(P)H_nitroreductase"/>
</dbReference>
<evidence type="ECO:0000256" key="5">
    <source>
        <dbReference type="ARBA" id="ARBA00022857"/>
    </source>
</evidence>
<evidence type="ECO:0000259" key="9">
    <source>
        <dbReference type="Pfam" id="PF00881"/>
    </source>
</evidence>
<reference evidence="10 11" key="1">
    <citation type="submission" date="2024-09" db="EMBL/GenBank/DDBJ databases">
        <authorList>
            <person name="Sun Q."/>
            <person name="Mori K."/>
        </authorList>
    </citation>
    <scope>NUCLEOTIDE SEQUENCE [LARGE SCALE GENOMIC DNA]</scope>
    <source>
        <strain evidence="10 11">CCM 7415</strain>
    </source>
</reference>
<dbReference type="EC" id="1.-.-.-" evidence="8"/>
<gene>
    <name evidence="10" type="ORF">ACFFHW_10160</name>
</gene>
<comment type="similarity">
    <text evidence="2 8">Belongs to the nitroreductase family.</text>
</comment>
<keyword evidence="6 8" id="KW-0560">Oxidoreductase</keyword>
<feature type="domain" description="Nitroreductase" evidence="9">
    <location>
        <begin position="8"/>
        <end position="163"/>
    </location>
</feature>
<evidence type="ECO:0000256" key="1">
    <source>
        <dbReference type="ARBA" id="ARBA00001917"/>
    </source>
</evidence>
<dbReference type="Pfam" id="PF00881">
    <property type="entry name" value="Nitroreductase"/>
    <property type="match status" value="1"/>
</dbReference>
<dbReference type="Proteomes" id="UP001589814">
    <property type="component" value="Unassembled WGS sequence"/>
</dbReference>
<comment type="cofactor">
    <cofactor evidence="1 8">
        <name>FMN</name>
        <dbReference type="ChEBI" id="CHEBI:58210"/>
    </cofactor>
</comment>
<dbReference type="Gene3D" id="3.40.109.10">
    <property type="entry name" value="NADH Oxidase"/>
    <property type="match status" value="1"/>
</dbReference>
<dbReference type="InterPro" id="IPR026021">
    <property type="entry name" value="YdjA-like"/>
</dbReference>
<protein>
    <recommendedName>
        <fullName evidence="8">Putative NAD(P)H nitroreductase</fullName>
        <ecNumber evidence="8">1.-.-.-</ecNumber>
    </recommendedName>
</protein>
<dbReference type="CDD" id="cd02135">
    <property type="entry name" value="YdjA-like"/>
    <property type="match status" value="1"/>
</dbReference>
<keyword evidence="5 8" id="KW-0521">NADP</keyword>
<dbReference type="InterPro" id="IPR000415">
    <property type="entry name" value="Nitroreductase-like"/>
</dbReference>
<keyword evidence="11" id="KW-1185">Reference proteome</keyword>
<keyword evidence="3 8" id="KW-0285">Flavoprotein</keyword>
<organism evidence="10 11">
    <name type="scientific">Kushneria aurantia</name>
    <dbReference type="NCBI Taxonomy" id="504092"/>
    <lineage>
        <taxon>Bacteria</taxon>
        <taxon>Pseudomonadati</taxon>
        <taxon>Pseudomonadota</taxon>
        <taxon>Gammaproteobacteria</taxon>
        <taxon>Oceanospirillales</taxon>
        <taxon>Halomonadaceae</taxon>
        <taxon>Kushneria</taxon>
    </lineage>
</organism>
<evidence type="ECO:0000256" key="7">
    <source>
        <dbReference type="ARBA" id="ARBA00023027"/>
    </source>
</evidence>
<dbReference type="PANTHER" id="PTHR43821">
    <property type="entry name" value="NAD(P)H NITROREDUCTASE YDJA-RELATED"/>
    <property type="match status" value="1"/>
</dbReference>
<evidence type="ECO:0000256" key="3">
    <source>
        <dbReference type="ARBA" id="ARBA00022630"/>
    </source>
</evidence>
<evidence type="ECO:0000256" key="2">
    <source>
        <dbReference type="ARBA" id="ARBA00007118"/>
    </source>
</evidence>
<evidence type="ECO:0000313" key="10">
    <source>
        <dbReference type="EMBL" id="MFC0268337.1"/>
    </source>
</evidence>
<dbReference type="SUPFAM" id="SSF55469">
    <property type="entry name" value="FMN-dependent nitroreductase-like"/>
    <property type="match status" value="1"/>
</dbReference>
<evidence type="ECO:0000313" key="11">
    <source>
        <dbReference type="Proteomes" id="UP001589814"/>
    </source>
</evidence>
<evidence type="ECO:0000256" key="8">
    <source>
        <dbReference type="PIRNR" id="PIRNR000232"/>
    </source>
</evidence>
<evidence type="ECO:0000256" key="4">
    <source>
        <dbReference type="ARBA" id="ARBA00022643"/>
    </source>
</evidence>
<dbReference type="EMBL" id="JBHLVX010000041">
    <property type="protein sequence ID" value="MFC0268337.1"/>
    <property type="molecule type" value="Genomic_DNA"/>
</dbReference>
<dbReference type="PIRSF" id="PIRSF000232">
    <property type="entry name" value="YdjA"/>
    <property type="match status" value="1"/>
</dbReference>
<dbReference type="InterPro" id="IPR029479">
    <property type="entry name" value="Nitroreductase"/>
</dbReference>
<keyword evidence="7 8" id="KW-0520">NAD</keyword>
<dbReference type="PANTHER" id="PTHR43821:SF1">
    <property type="entry name" value="NAD(P)H NITROREDUCTASE YDJA-RELATED"/>
    <property type="match status" value="1"/>
</dbReference>
<proteinExistence type="inferred from homology"/>
<name>A0ABV6G3V5_9GAMM</name>
<keyword evidence="4 8" id="KW-0288">FMN</keyword>
<comment type="caution">
    <text evidence="10">The sequence shown here is derived from an EMBL/GenBank/DDBJ whole genome shotgun (WGS) entry which is preliminary data.</text>
</comment>
<accession>A0ABV6G3V5</accession>
<dbReference type="RefSeq" id="WP_019952694.1">
    <property type="nucleotide sequence ID" value="NZ_JBHLVX010000041.1"/>
</dbReference>
<sequence length="185" mass="20096">MDAITLLLERRSEGRLEGPPPTSQQLDILYRAALRAPDHGELRPWRFIEYSGAGLDRLGDAFARAVQADDPEASDKALEKARGKPLRAPMVIAVIASPRASKKIPRSEQLLSAGCAAHAILYAASAQGLGAMWRTGDFTYHEVVRGEMGLAADDEVVGFIYIGQAKGARRIKPLDPQAYVTRVSD</sequence>